<evidence type="ECO:0000313" key="2">
    <source>
        <dbReference type="EMBL" id="RDY58897.1"/>
    </source>
</evidence>
<dbReference type="RefSeq" id="WP_116185217.1">
    <property type="nucleotide sequence ID" value="NZ_QTJX01000003.1"/>
</dbReference>
<keyword evidence="1" id="KW-0472">Membrane</keyword>
<evidence type="ECO:0000313" key="3">
    <source>
        <dbReference type="Proteomes" id="UP000261828"/>
    </source>
</evidence>
<gene>
    <name evidence="2" type="ORF">DX873_14660</name>
</gene>
<accession>A0A371JNT9</accession>
<name>A0A371JNT9_9FLAO</name>
<keyword evidence="1" id="KW-1133">Transmembrane helix</keyword>
<feature type="transmembrane region" description="Helical" evidence="1">
    <location>
        <begin position="64"/>
        <end position="84"/>
    </location>
</feature>
<dbReference type="AlphaFoldDB" id="A0A371JNT9"/>
<sequence>MSKQNFIHRIRTSIKDQGEGETIKSPFGTFLVLFSGIVLYADKIVDYWNIPITYEFQYYNNAEVFIWVCSATVSPLLLIAGYWFRPKSWALASPLAAYSVQMMYIWRDEKWIQRDYFWHHTIAFMIGFLLLILLIKWATSRKSKSFYIKTIRSFVSFVMEETEQKDYIKKEKKKEYNKRTVELVDKAVGNE</sequence>
<proteinExistence type="predicted"/>
<feature type="transmembrane region" description="Helical" evidence="1">
    <location>
        <begin position="118"/>
        <end position="139"/>
    </location>
</feature>
<comment type="caution">
    <text evidence="2">The sequence shown here is derived from an EMBL/GenBank/DDBJ whole genome shotgun (WGS) entry which is preliminary data.</text>
</comment>
<dbReference type="EMBL" id="QTJX01000003">
    <property type="protein sequence ID" value="RDY58897.1"/>
    <property type="molecule type" value="Genomic_DNA"/>
</dbReference>
<keyword evidence="1" id="KW-0812">Transmembrane</keyword>
<reference evidence="2 3" key="1">
    <citation type="submission" date="2018-08" db="EMBL/GenBank/DDBJ databases">
        <title>Muricauda nanhaiensis sp. nov., isolated from seawater of the South China Sea.</title>
        <authorList>
            <person name="Dang Y."/>
        </authorList>
    </citation>
    <scope>NUCLEOTIDE SEQUENCE [LARGE SCALE GENOMIC DNA]</scope>
    <source>
        <strain evidence="2 3">SM1704</strain>
    </source>
</reference>
<feature type="transmembrane region" description="Helical" evidence="1">
    <location>
        <begin position="89"/>
        <end position="106"/>
    </location>
</feature>
<protein>
    <submittedName>
        <fullName evidence="2">Uncharacterized protein</fullName>
    </submittedName>
</protein>
<evidence type="ECO:0000256" key="1">
    <source>
        <dbReference type="SAM" id="Phobius"/>
    </source>
</evidence>
<feature type="transmembrane region" description="Helical" evidence="1">
    <location>
        <begin position="21"/>
        <end position="41"/>
    </location>
</feature>
<dbReference type="Proteomes" id="UP000261828">
    <property type="component" value="Unassembled WGS sequence"/>
</dbReference>
<keyword evidence="3" id="KW-1185">Reference proteome</keyword>
<organism evidence="2 3">
    <name type="scientific">Flagellimonas nanhaiensis</name>
    <dbReference type="NCBI Taxonomy" id="2292706"/>
    <lineage>
        <taxon>Bacteria</taxon>
        <taxon>Pseudomonadati</taxon>
        <taxon>Bacteroidota</taxon>
        <taxon>Flavobacteriia</taxon>
        <taxon>Flavobacteriales</taxon>
        <taxon>Flavobacteriaceae</taxon>
        <taxon>Flagellimonas</taxon>
    </lineage>
</organism>